<dbReference type="Proteomes" id="UP000188184">
    <property type="component" value="Chromosome"/>
</dbReference>
<reference evidence="2 3" key="1">
    <citation type="submission" date="2017-02" db="EMBL/GenBank/DDBJ databases">
        <title>The complete genomic sequence of a novel cold adapted crude oil-degrading bacterium Planococcus qaidamina Y42.</title>
        <authorList>
            <person name="Yang R."/>
        </authorList>
    </citation>
    <scope>NUCLEOTIDE SEQUENCE [LARGE SCALE GENOMIC DNA]</scope>
    <source>
        <strain evidence="2 3">Y42</strain>
    </source>
</reference>
<sequence>MLEKKFGDRNGWERIKRKETAKTYIETEEFVGYVTLFRALQVTEPLEFEYRGQVVRVLGDGYTWLQHFPEHERYSLTTMFDENGKVVQWYIDVCRRNGVENDRPFMEDLFLDIIVLPDGEVLQVDTADLEQALEDGVIGEDLYETSWNEMNRIYNLVENNEFKLLKEAKAHREHLLRQLS</sequence>
<dbReference type="InterPro" id="IPR035930">
    <property type="entry name" value="FomD-like_sf"/>
</dbReference>
<accession>A0A1Q2KWR3</accession>
<organism evidence="2 3">
    <name type="scientific">Planococcus lenghuensis</name>
    <dbReference type="NCBI Taxonomy" id="2213202"/>
    <lineage>
        <taxon>Bacteria</taxon>
        <taxon>Bacillati</taxon>
        <taxon>Bacillota</taxon>
        <taxon>Bacilli</taxon>
        <taxon>Bacillales</taxon>
        <taxon>Caryophanaceae</taxon>
        <taxon>Planococcus</taxon>
    </lineage>
</organism>
<proteinExistence type="predicted"/>
<dbReference type="SUPFAM" id="SSF159234">
    <property type="entry name" value="FomD-like"/>
    <property type="match status" value="1"/>
</dbReference>
<dbReference type="PANTHER" id="PTHR41271:SF1">
    <property type="entry name" value="DUF402 DOMAIN-CONTAINING PROTEIN"/>
    <property type="match status" value="1"/>
</dbReference>
<dbReference type="Gene3D" id="2.40.380.10">
    <property type="entry name" value="FomD-like"/>
    <property type="match status" value="1"/>
</dbReference>
<dbReference type="PANTHER" id="PTHR41271">
    <property type="entry name" value="DUF402 DOMAIN-CONTAINING PROTEIN"/>
    <property type="match status" value="1"/>
</dbReference>
<dbReference type="EMBL" id="CP019640">
    <property type="protein sequence ID" value="AQQ52630.1"/>
    <property type="molecule type" value="Genomic_DNA"/>
</dbReference>
<name>A0A1Q2KWR3_9BACL</name>
<evidence type="ECO:0000313" key="2">
    <source>
        <dbReference type="EMBL" id="AQQ52630.1"/>
    </source>
</evidence>
<dbReference type="InterPro" id="IPR007295">
    <property type="entry name" value="DUF402"/>
</dbReference>
<dbReference type="RefSeq" id="WP_077588511.1">
    <property type="nucleotide sequence ID" value="NZ_CP019640.1"/>
</dbReference>
<keyword evidence="3" id="KW-1185">Reference proteome</keyword>
<dbReference type="OrthoDB" id="2002222at2"/>
<evidence type="ECO:0000313" key="3">
    <source>
        <dbReference type="Proteomes" id="UP000188184"/>
    </source>
</evidence>
<evidence type="ECO:0000259" key="1">
    <source>
        <dbReference type="Pfam" id="PF04167"/>
    </source>
</evidence>
<dbReference type="KEGG" id="pmar:B0X71_05640"/>
<gene>
    <name evidence="2" type="ORF">B0X71_05640</name>
</gene>
<dbReference type="Pfam" id="PF04167">
    <property type="entry name" value="DUF402"/>
    <property type="match status" value="1"/>
</dbReference>
<protein>
    <recommendedName>
        <fullName evidence="1">DUF402 domain-containing protein</fullName>
    </recommendedName>
</protein>
<dbReference type="AlphaFoldDB" id="A0A1Q2KWR3"/>
<feature type="domain" description="DUF402" evidence="1">
    <location>
        <begin position="39"/>
        <end position="162"/>
    </location>
</feature>